<keyword evidence="12" id="KW-1185">Reference proteome</keyword>
<dbReference type="InterPro" id="IPR001001">
    <property type="entry name" value="DNA_polIII_beta"/>
</dbReference>
<dbReference type="SMART" id="SM00480">
    <property type="entry name" value="POL3Bc"/>
    <property type="match status" value="1"/>
</dbReference>
<feature type="domain" description="DNA polymerase III beta sliding clamp central" evidence="9">
    <location>
        <begin position="3"/>
        <end position="106"/>
    </location>
</feature>
<evidence type="ECO:0000256" key="4">
    <source>
        <dbReference type="ARBA" id="ARBA00022679"/>
    </source>
</evidence>
<keyword evidence="8" id="KW-0238">DNA-binding</keyword>
<evidence type="ECO:0000313" key="11">
    <source>
        <dbReference type="EMBL" id="GAA1691248.1"/>
    </source>
</evidence>
<feature type="domain" description="DNA polymerase III beta sliding clamp C-terminal" evidence="10">
    <location>
        <begin position="114"/>
        <end position="222"/>
    </location>
</feature>
<comment type="similarity">
    <text evidence="2">Belongs to the beta sliding clamp family.</text>
</comment>
<dbReference type="InterPro" id="IPR046938">
    <property type="entry name" value="DNA_clamp_sf"/>
</dbReference>
<evidence type="ECO:0000259" key="9">
    <source>
        <dbReference type="Pfam" id="PF02767"/>
    </source>
</evidence>
<dbReference type="EMBL" id="BAAANY010000018">
    <property type="protein sequence ID" value="GAA1691248.1"/>
    <property type="molecule type" value="Genomic_DNA"/>
</dbReference>
<dbReference type="PANTHER" id="PTHR30478:SF0">
    <property type="entry name" value="BETA SLIDING CLAMP"/>
    <property type="match status" value="1"/>
</dbReference>
<dbReference type="Gene3D" id="3.10.150.10">
    <property type="entry name" value="DNA Polymerase III, subunit A, domain 2"/>
    <property type="match status" value="2"/>
</dbReference>
<dbReference type="SUPFAM" id="SSF55979">
    <property type="entry name" value="DNA clamp"/>
    <property type="match status" value="2"/>
</dbReference>
<accession>A0ABP4TNS4</accession>
<organism evidence="11 12">
    <name type="scientific">Fodinicola feengrottensis</name>
    <dbReference type="NCBI Taxonomy" id="435914"/>
    <lineage>
        <taxon>Bacteria</taxon>
        <taxon>Bacillati</taxon>
        <taxon>Actinomycetota</taxon>
        <taxon>Actinomycetes</taxon>
        <taxon>Mycobacteriales</taxon>
        <taxon>Fodinicola</taxon>
    </lineage>
</organism>
<keyword evidence="4" id="KW-0808">Transferase</keyword>
<dbReference type="Proteomes" id="UP001500618">
    <property type="component" value="Unassembled WGS sequence"/>
</dbReference>
<dbReference type="CDD" id="cd00140">
    <property type="entry name" value="beta_clamp"/>
    <property type="match status" value="1"/>
</dbReference>
<dbReference type="InterPro" id="IPR022635">
    <property type="entry name" value="DNA_polIII_beta_C"/>
</dbReference>
<evidence type="ECO:0000256" key="3">
    <source>
        <dbReference type="ARBA" id="ARBA00022490"/>
    </source>
</evidence>
<evidence type="ECO:0000256" key="8">
    <source>
        <dbReference type="ARBA" id="ARBA00023125"/>
    </source>
</evidence>
<evidence type="ECO:0008006" key="13">
    <source>
        <dbReference type="Google" id="ProtNLM"/>
    </source>
</evidence>
<keyword evidence="6" id="KW-0235">DNA replication</keyword>
<name>A0ABP4TNS4_9ACTN</name>
<evidence type="ECO:0000256" key="5">
    <source>
        <dbReference type="ARBA" id="ARBA00022695"/>
    </source>
</evidence>
<sequence length="237" mass="24916">MAAVAGAASTEDALPIFTGVRIHSDGDRLRVLATDRYRLSVGHVPWEPATPEASIDVLAPAGMLVDAARRLASTDEASVHADGDRIALRWGGTSVSTVLLAGQYPDQQLAKLLDTKVECTIQAETDELAAAVRRATLYSGASGSVTLTTRDSGVTVTGHDPLAGESEETIKAEVTGNHLTTSFRARYLTDALRAFTGAPVLVRLQSGMAATAITAPPADDARMELIHLVKPMLPPAH</sequence>
<comment type="subcellular location">
    <subcellularLocation>
        <location evidence="1">Cytoplasm</location>
    </subcellularLocation>
</comment>
<keyword evidence="3" id="KW-0963">Cytoplasm</keyword>
<evidence type="ECO:0000256" key="2">
    <source>
        <dbReference type="ARBA" id="ARBA00010752"/>
    </source>
</evidence>
<protein>
    <recommendedName>
        <fullName evidence="13">DNA polymerase III subunit beta</fullName>
    </recommendedName>
</protein>
<gene>
    <name evidence="11" type="ORF">GCM10009765_45890</name>
</gene>
<keyword evidence="5" id="KW-0548">Nucleotidyltransferase</keyword>
<dbReference type="InterPro" id="IPR022637">
    <property type="entry name" value="DNA_polIII_beta_cen"/>
</dbReference>
<dbReference type="Pfam" id="PF02767">
    <property type="entry name" value="DNA_pol3_beta_2"/>
    <property type="match status" value="1"/>
</dbReference>
<dbReference type="Pfam" id="PF02768">
    <property type="entry name" value="DNA_pol3_beta_3"/>
    <property type="match status" value="1"/>
</dbReference>
<reference evidence="12" key="1">
    <citation type="journal article" date="2019" name="Int. J. Syst. Evol. Microbiol.">
        <title>The Global Catalogue of Microorganisms (GCM) 10K type strain sequencing project: providing services to taxonomists for standard genome sequencing and annotation.</title>
        <authorList>
            <consortium name="The Broad Institute Genomics Platform"/>
            <consortium name="The Broad Institute Genome Sequencing Center for Infectious Disease"/>
            <person name="Wu L."/>
            <person name="Ma J."/>
        </authorList>
    </citation>
    <scope>NUCLEOTIDE SEQUENCE [LARGE SCALE GENOMIC DNA]</scope>
    <source>
        <strain evidence="12">JCM 14718</strain>
    </source>
</reference>
<evidence type="ECO:0000256" key="7">
    <source>
        <dbReference type="ARBA" id="ARBA00022932"/>
    </source>
</evidence>
<evidence type="ECO:0000256" key="1">
    <source>
        <dbReference type="ARBA" id="ARBA00004496"/>
    </source>
</evidence>
<keyword evidence="7" id="KW-0239">DNA-directed DNA polymerase</keyword>
<dbReference type="PANTHER" id="PTHR30478">
    <property type="entry name" value="DNA POLYMERASE III SUBUNIT BETA"/>
    <property type="match status" value="1"/>
</dbReference>
<proteinExistence type="inferred from homology"/>
<evidence type="ECO:0000259" key="10">
    <source>
        <dbReference type="Pfam" id="PF02768"/>
    </source>
</evidence>
<evidence type="ECO:0000313" key="12">
    <source>
        <dbReference type="Proteomes" id="UP001500618"/>
    </source>
</evidence>
<comment type="caution">
    <text evidence="11">The sequence shown here is derived from an EMBL/GenBank/DDBJ whole genome shotgun (WGS) entry which is preliminary data.</text>
</comment>
<evidence type="ECO:0000256" key="6">
    <source>
        <dbReference type="ARBA" id="ARBA00022705"/>
    </source>
</evidence>